<dbReference type="Proteomes" id="UP000598174">
    <property type="component" value="Unassembled WGS sequence"/>
</dbReference>
<dbReference type="InterPro" id="IPR015943">
    <property type="entry name" value="WD40/YVTN_repeat-like_dom_sf"/>
</dbReference>
<reference evidence="3" key="1">
    <citation type="submission" date="2021-01" db="EMBL/GenBank/DDBJ databases">
        <title>Whole genome shotgun sequence of Actinoplanes ferrugineus NBRC 15555.</title>
        <authorList>
            <person name="Komaki H."/>
            <person name="Tamura T."/>
        </authorList>
    </citation>
    <scope>NUCLEOTIDE SEQUENCE</scope>
    <source>
        <strain evidence="3">NBRC 15555</strain>
    </source>
</reference>
<sequence>MRRYLALTVVLATLFAGGCGIPDDTDVRVIGAGPSAGFDADAGNEPAEPPDRAAASDPATLITNYLQAAAGDSDNARVKAFLADNLRAGFEAGPDIRVIRLTDKLLYTPGYPDVSFSAQTVGILKGNGVLEPSSDPKAFEYSMKVSPVAGQSGYFITATSAPRVLLMTDTALEKYYQRRTIYFWNDDGTGLIPDVRYMPQSLPTVQQPTTILSWLVNGPAGWLGDTVRGLPADTTAPANVPAAANETLQVTLSAQALPSGDGKALERLRRQLQWSLRGLIPQTLELKVGNSDPVRYSDLDYQDSNVASRLADRPERFVIYNGTIRRLTGSAQSSDAVPVLKPADNKGFSTAALGESATHEYVAVVAGAGGTRKLQVAAARTGQQTDLNNVDGITGEFGRPTWAVTPDNDPGGAVGLITGGGKLYSFGINGKAKPVELQSEPGPISSISVAPDGHRVAFVAGGKLYRTVLDTGGDSLTMSTPEQLLPPNFSTIAAVAWSSEAYLAVAGTRADGRSAVLDVTVDGALTYSRLADIGKEAITSLVAYPSNPLSGKENTVFESYETAGDAWDVLGDPVKITTANLAGPPVTAQPGLVPKAPFFLD</sequence>
<feature type="domain" description="Lipoprotein LpqB C-terminal" evidence="2">
    <location>
        <begin position="332"/>
        <end position="527"/>
    </location>
</feature>
<dbReference type="AlphaFoldDB" id="A0A919IX36"/>
<evidence type="ECO:0000259" key="1">
    <source>
        <dbReference type="Pfam" id="PF10646"/>
    </source>
</evidence>
<dbReference type="PROSITE" id="PS51257">
    <property type="entry name" value="PROKAR_LIPOPROTEIN"/>
    <property type="match status" value="1"/>
</dbReference>
<accession>A0A919IX36</accession>
<gene>
    <name evidence="3" type="ORF">Afe05nite_16040</name>
</gene>
<dbReference type="Gene3D" id="2.130.10.10">
    <property type="entry name" value="YVTN repeat-like/Quinoprotein amine dehydrogenase"/>
    <property type="match status" value="1"/>
</dbReference>
<dbReference type="RefSeq" id="WP_203816361.1">
    <property type="nucleotide sequence ID" value="NZ_BAAABP010000007.1"/>
</dbReference>
<dbReference type="InterPro" id="IPR018910">
    <property type="entry name" value="LpqB_C"/>
</dbReference>
<comment type="caution">
    <text evidence="3">The sequence shown here is derived from an EMBL/GenBank/DDBJ whole genome shotgun (WGS) entry which is preliminary data.</text>
</comment>
<evidence type="ECO:0000259" key="2">
    <source>
        <dbReference type="Pfam" id="PF10647"/>
    </source>
</evidence>
<organism evidence="3 4">
    <name type="scientific">Paractinoplanes ferrugineus</name>
    <dbReference type="NCBI Taxonomy" id="113564"/>
    <lineage>
        <taxon>Bacteria</taxon>
        <taxon>Bacillati</taxon>
        <taxon>Actinomycetota</taxon>
        <taxon>Actinomycetes</taxon>
        <taxon>Micromonosporales</taxon>
        <taxon>Micromonosporaceae</taxon>
        <taxon>Paractinoplanes</taxon>
    </lineage>
</organism>
<dbReference type="EMBL" id="BOMM01000012">
    <property type="protein sequence ID" value="GIE09764.1"/>
    <property type="molecule type" value="Genomic_DNA"/>
</dbReference>
<keyword evidence="4" id="KW-1185">Reference proteome</keyword>
<name>A0A919IX36_9ACTN</name>
<dbReference type="Pfam" id="PF10646">
    <property type="entry name" value="Germane"/>
    <property type="match status" value="1"/>
</dbReference>
<protein>
    <recommendedName>
        <fullName evidence="5">Lipoprotein LpqB beta-propeller domain-containing protein</fullName>
    </recommendedName>
</protein>
<dbReference type="Pfam" id="PF10647">
    <property type="entry name" value="Gmad1"/>
    <property type="match status" value="1"/>
</dbReference>
<evidence type="ECO:0000313" key="3">
    <source>
        <dbReference type="EMBL" id="GIE09764.1"/>
    </source>
</evidence>
<feature type="domain" description="GerMN" evidence="1">
    <location>
        <begin position="180"/>
        <end position="279"/>
    </location>
</feature>
<dbReference type="InterPro" id="IPR011044">
    <property type="entry name" value="Quino_amine_DH_bsu"/>
</dbReference>
<proteinExistence type="predicted"/>
<dbReference type="SUPFAM" id="SSF50969">
    <property type="entry name" value="YVTN repeat-like/Quinoprotein amine dehydrogenase"/>
    <property type="match status" value="1"/>
</dbReference>
<dbReference type="InterPro" id="IPR019606">
    <property type="entry name" value="GerMN"/>
</dbReference>
<evidence type="ECO:0008006" key="5">
    <source>
        <dbReference type="Google" id="ProtNLM"/>
    </source>
</evidence>
<evidence type="ECO:0000313" key="4">
    <source>
        <dbReference type="Proteomes" id="UP000598174"/>
    </source>
</evidence>